<feature type="transmembrane region" description="Helical" evidence="6">
    <location>
        <begin position="169"/>
        <end position="187"/>
    </location>
</feature>
<proteinExistence type="predicted"/>
<evidence type="ECO:0000259" key="7">
    <source>
        <dbReference type="PROSITE" id="PS50850"/>
    </source>
</evidence>
<feature type="transmembrane region" description="Helical" evidence="6">
    <location>
        <begin position="353"/>
        <end position="378"/>
    </location>
</feature>
<feature type="transmembrane region" description="Helical" evidence="6">
    <location>
        <begin position="199"/>
        <end position="219"/>
    </location>
</feature>
<dbReference type="EMBL" id="FRAP01000003">
    <property type="protein sequence ID" value="SHK19932.1"/>
    <property type="molecule type" value="Genomic_DNA"/>
</dbReference>
<reference evidence="8 9" key="1">
    <citation type="submission" date="2016-11" db="EMBL/GenBank/DDBJ databases">
        <authorList>
            <person name="Jaros S."/>
            <person name="Januszkiewicz K."/>
            <person name="Wedrychowicz H."/>
        </authorList>
    </citation>
    <scope>NUCLEOTIDE SEQUENCE [LARGE SCALE GENOMIC DNA]</scope>
    <source>
        <strain evidence="8 9">DSM 43832</strain>
    </source>
</reference>
<sequence length="442" mass="43988">MPGSPVVAATPRTRLVLAGCSLAYFMVLLDVTVLAVAEPDLIASLHTDVIGVGWATTAYTTALASAVLLGGGLTDRFGPRRVLVLGTVGFGLASLACALAPGIGPLLVGRTGLGLFAATMIPSSLALVTIGHPQPAQRARAIGVWASVSGAAMAAGPVVGGWLVGLGGWRSVFLINAPLAVVVLWLCRGPATTATRRPLTLAPHLGLALTLGLMTLTITQAGQQQWTALLPGAAAVAAGVATAWLDQRARVRLLPASLWASRPIRAAALWATVINYALTTVLFSVPLLLAAEAVVVGLTLLPMTLLIAVNPVLTGRMAARFGALLPIRLGFAAAALGLTAIAAALAGEPRTPLLAAGLVACGLGVSWTLPALTGYAAGHAPPDGAGAVGGLVNAVRHVGATVAAAVAGVLIDAGLPVAPLAGAALLCTAGLVGSLVHRADPG</sequence>
<feature type="transmembrane region" description="Helical" evidence="6">
    <location>
        <begin position="49"/>
        <end position="70"/>
    </location>
</feature>
<evidence type="ECO:0000313" key="8">
    <source>
        <dbReference type="EMBL" id="SHK19932.1"/>
    </source>
</evidence>
<dbReference type="InterPro" id="IPR020846">
    <property type="entry name" value="MFS_dom"/>
</dbReference>
<dbReference type="CDD" id="cd17321">
    <property type="entry name" value="MFS_MMR_MDR_like"/>
    <property type="match status" value="1"/>
</dbReference>
<feature type="transmembrane region" description="Helical" evidence="6">
    <location>
        <begin position="142"/>
        <end position="163"/>
    </location>
</feature>
<dbReference type="PROSITE" id="PS50850">
    <property type="entry name" value="MFS"/>
    <property type="match status" value="1"/>
</dbReference>
<keyword evidence="2" id="KW-0813">Transport</keyword>
<protein>
    <submittedName>
        <fullName evidence="8">MFS transporter, DHA2 family, methylenomycin A resistance protein</fullName>
    </submittedName>
</protein>
<keyword evidence="3 6" id="KW-0812">Transmembrane</keyword>
<gene>
    <name evidence="8" type="ORF">SAMN05443637_103341</name>
</gene>
<dbReference type="AlphaFoldDB" id="A0A1M6QI71"/>
<feature type="transmembrane region" description="Helical" evidence="6">
    <location>
        <begin position="390"/>
        <end position="411"/>
    </location>
</feature>
<feature type="transmembrane region" description="Helical" evidence="6">
    <location>
        <begin position="325"/>
        <end position="347"/>
    </location>
</feature>
<dbReference type="GO" id="GO:0005886">
    <property type="term" value="C:plasma membrane"/>
    <property type="evidence" value="ECO:0007669"/>
    <property type="project" value="UniProtKB-SubCell"/>
</dbReference>
<feature type="transmembrane region" description="Helical" evidence="6">
    <location>
        <begin position="82"/>
        <end position="107"/>
    </location>
</feature>
<dbReference type="Gene3D" id="1.20.1720.10">
    <property type="entry name" value="Multidrug resistance protein D"/>
    <property type="match status" value="1"/>
</dbReference>
<evidence type="ECO:0000313" key="9">
    <source>
        <dbReference type="Proteomes" id="UP000184363"/>
    </source>
</evidence>
<accession>A0A1M6QI71</accession>
<dbReference type="InterPro" id="IPR036259">
    <property type="entry name" value="MFS_trans_sf"/>
</dbReference>
<evidence type="ECO:0000256" key="6">
    <source>
        <dbReference type="SAM" id="Phobius"/>
    </source>
</evidence>
<dbReference type="RefSeq" id="WP_073455846.1">
    <property type="nucleotide sequence ID" value="NZ_CALGVN010000015.1"/>
</dbReference>
<keyword evidence="9" id="KW-1185">Reference proteome</keyword>
<feature type="transmembrane region" description="Helical" evidence="6">
    <location>
        <begin position="293"/>
        <end position="313"/>
    </location>
</feature>
<evidence type="ECO:0000256" key="5">
    <source>
        <dbReference type="ARBA" id="ARBA00023136"/>
    </source>
</evidence>
<dbReference type="STRING" id="1848.SAMN05443637_103341"/>
<keyword evidence="4 6" id="KW-1133">Transmembrane helix</keyword>
<evidence type="ECO:0000256" key="4">
    <source>
        <dbReference type="ARBA" id="ARBA00022989"/>
    </source>
</evidence>
<dbReference type="Pfam" id="PF07690">
    <property type="entry name" value="MFS_1"/>
    <property type="match status" value="1"/>
</dbReference>
<evidence type="ECO:0000256" key="3">
    <source>
        <dbReference type="ARBA" id="ARBA00022692"/>
    </source>
</evidence>
<dbReference type="PANTHER" id="PTHR42718">
    <property type="entry name" value="MAJOR FACILITATOR SUPERFAMILY MULTIDRUG TRANSPORTER MFSC"/>
    <property type="match status" value="1"/>
</dbReference>
<organism evidence="8 9">
    <name type="scientific">Pseudonocardia thermophila</name>
    <dbReference type="NCBI Taxonomy" id="1848"/>
    <lineage>
        <taxon>Bacteria</taxon>
        <taxon>Bacillati</taxon>
        <taxon>Actinomycetota</taxon>
        <taxon>Actinomycetes</taxon>
        <taxon>Pseudonocardiales</taxon>
        <taxon>Pseudonocardiaceae</taxon>
        <taxon>Pseudonocardia</taxon>
    </lineage>
</organism>
<feature type="transmembrane region" description="Helical" evidence="6">
    <location>
        <begin position="113"/>
        <end position="130"/>
    </location>
</feature>
<dbReference type="Proteomes" id="UP000184363">
    <property type="component" value="Unassembled WGS sequence"/>
</dbReference>
<dbReference type="SUPFAM" id="SSF103473">
    <property type="entry name" value="MFS general substrate transporter"/>
    <property type="match status" value="1"/>
</dbReference>
<feature type="transmembrane region" description="Helical" evidence="6">
    <location>
        <begin position="417"/>
        <end position="436"/>
    </location>
</feature>
<evidence type="ECO:0000256" key="2">
    <source>
        <dbReference type="ARBA" id="ARBA00022448"/>
    </source>
</evidence>
<dbReference type="GO" id="GO:0022857">
    <property type="term" value="F:transmembrane transporter activity"/>
    <property type="evidence" value="ECO:0007669"/>
    <property type="project" value="InterPro"/>
</dbReference>
<feature type="domain" description="Major facilitator superfamily (MFS) profile" evidence="7">
    <location>
        <begin position="16"/>
        <end position="442"/>
    </location>
</feature>
<dbReference type="Gene3D" id="1.20.1250.20">
    <property type="entry name" value="MFS general substrate transporter like domains"/>
    <property type="match status" value="1"/>
</dbReference>
<evidence type="ECO:0000256" key="1">
    <source>
        <dbReference type="ARBA" id="ARBA00004651"/>
    </source>
</evidence>
<feature type="transmembrane region" description="Helical" evidence="6">
    <location>
        <begin position="225"/>
        <end position="245"/>
    </location>
</feature>
<dbReference type="InterPro" id="IPR011701">
    <property type="entry name" value="MFS"/>
</dbReference>
<name>A0A1M6QI71_PSETH</name>
<dbReference type="PANTHER" id="PTHR42718:SF9">
    <property type="entry name" value="MAJOR FACILITATOR SUPERFAMILY MULTIDRUG TRANSPORTER MFSC"/>
    <property type="match status" value="1"/>
</dbReference>
<comment type="subcellular location">
    <subcellularLocation>
        <location evidence="1">Cell membrane</location>
        <topology evidence="1">Multi-pass membrane protein</topology>
    </subcellularLocation>
</comment>
<feature type="transmembrane region" description="Helical" evidence="6">
    <location>
        <begin position="15"/>
        <end position="37"/>
    </location>
</feature>
<feature type="transmembrane region" description="Helical" evidence="6">
    <location>
        <begin position="266"/>
        <end position="287"/>
    </location>
</feature>
<keyword evidence="5 6" id="KW-0472">Membrane</keyword>